<feature type="compositionally biased region" description="Low complexity" evidence="1">
    <location>
        <begin position="177"/>
        <end position="192"/>
    </location>
</feature>
<feature type="region of interest" description="Disordered" evidence="1">
    <location>
        <begin position="204"/>
        <end position="325"/>
    </location>
</feature>
<comment type="caution">
    <text evidence="2">The sequence shown here is derived from an EMBL/GenBank/DDBJ whole genome shotgun (WGS) entry which is preliminary data.</text>
</comment>
<accession>A0A919U9U0</accession>
<reference evidence="2" key="1">
    <citation type="submission" date="2021-01" db="EMBL/GenBank/DDBJ databases">
        <title>Whole genome shotgun sequence of Dactylosporangium siamense NBRC 106093.</title>
        <authorList>
            <person name="Komaki H."/>
            <person name="Tamura T."/>
        </authorList>
    </citation>
    <scope>NUCLEOTIDE SEQUENCE</scope>
    <source>
        <strain evidence="2">NBRC 106093</strain>
    </source>
</reference>
<evidence type="ECO:0000313" key="2">
    <source>
        <dbReference type="EMBL" id="GIG42973.1"/>
    </source>
</evidence>
<name>A0A919U9U0_9ACTN</name>
<feature type="region of interest" description="Disordered" evidence="1">
    <location>
        <begin position="30"/>
        <end position="192"/>
    </location>
</feature>
<feature type="compositionally biased region" description="Polar residues" evidence="1">
    <location>
        <begin position="272"/>
        <end position="282"/>
    </location>
</feature>
<feature type="compositionally biased region" description="Gly residues" evidence="1">
    <location>
        <begin position="35"/>
        <end position="78"/>
    </location>
</feature>
<feature type="compositionally biased region" description="Acidic residues" evidence="1">
    <location>
        <begin position="138"/>
        <end position="148"/>
    </location>
</feature>
<feature type="compositionally biased region" description="Acidic residues" evidence="1">
    <location>
        <begin position="79"/>
        <end position="88"/>
    </location>
</feature>
<proteinExistence type="predicted"/>
<protein>
    <submittedName>
        <fullName evidence="2">Uncharacterized protein</fullName>
    </submittedName>
</protein>
<sequence length="325" mass="31325">MDIGARLGGEASTDTASTASVLLGRHGAGRVAAVGSGGGGDGSDVGGGGAGGVTGGGDGDGDGGSGDSGGCDGGGSGGDNDEVADGNDDGDRGDGNDGCDNDADGNDGRDNDDAERDDGGGGGGGNDDGDRDRGDGNDGCDNDADGNDDAERGDVGGDVGVGGGEAGLRVGFGAGISSGESSSASSRADCSRASFVAWRAASPWRRASANSALTRSFSSRRRCCSARAAAERASQSIESNDTNEPESGASKEKQGRGTCRLPPVGATPPSLNPHTPVSSPTAGSAPPVTDTLRPGHAARGPCGGRRLGLTTRPSPVRCGSGRRGG</sequence>
<evidence type="ECO:0000256" key="1">
    <source>
        <dbReference type="SAM" id="MobiDB-lite"/>
    </source>
</evidence>
<feature type="compositionally biased region" description="Low complexity" evidence="1">
    <location>
        <begin position="225"/>
        <end position="236"/>
    </location>
</feature>
<evidence type="ECO:0000313" key="3">
    <source>
        <dbReference type="Proteomes" id="UP000660611"/>
    </source>
</evidence>
<feature type="compositionally biased region" description="Gly residues" evidence="1">
    <location>
        <begin position="156"/>
        <end position="176"/>
    </location>
</feature>
<dbReference type="Proteomes" id="UP000660611">
    <property type="component" value="Unassembled WGS sequence"/>
</dbReference>
<dbReference type="EMBL" id="BONQ01000017">
    <property type="protein sequence ID" value="GIG42973.1"/>
    <property type="molecule type" value="Genomic_DNA"/>
</dbReference>
<keyword evidence="3" id="KW-1185">Reference proteome</keyword>
<dbReference type="AlphaFoldDB" id="A0A919U9U0"/>
<feature type="compositionally biased region" description="Low complexity" evidence="1">
    <location>
        <begin position="204"/>
        <end position="217"/>
    </location>
</feature>
<organism evidence="2 3">
    <name type="scientific">Dactylosporangium siamense</name>
    <dbReference type="NCBI Taxonomy" id="685454"/>
    <lineage>
        <taxon>Bacteria</taxon>
        <taxon>Bacillati</taxon>
        <taxon>Actinomycetota</taxon>
        <taxon>Actinomycetes</taxon>
        <taxon>Micromonosporales</taxon>
        <taxon>Micromonosporaceae</taxon>
        <taxon>Dactylosporangium</taxon>
    </lineage>
</organism>
<gene>
    <name evidence="2" type="ORF">Dsi01nite_010140</name>
</gene>